<dbReference type="Gene3D" id="3.30.950.30">
    <property type="entry name" value="Schlafen, AAA domain"/>
    <property type="match status" value="1"/>
</dbReference>
<sequence>MSLQEIRTLVGQGEGENIEFKRKVAHPDKIVREIVAFANTSGGHLLIGVDDDGSIPGIKFAEEEIFALERAIERWCRPKIEYHYQVIPLNQKRAVVHYVIQESTHKPHLVLSGAQSSSDNGISHTPNQGQSPSKVAGIQKQKMRKGTAYVRHQDKSLQASAEVWQILKQGRRARDIQFSYGEKERLLMQHLEQHQKITLREFSSVAKLPRRIASRTLVRLVLASVLKVIPKEKEDVFILNFS</sequence>
<feature type="region of interest" description="Disordered" evidence="1">
    <location>
        <begin position="111"/>
        <end position="136"/>
    </location>
</feature>
<dbReference type="PANTHER" id="PTHR30595:SF6">
    <property type="entry name" value="SCHLAFEN ALBA-2 DOMAIN-CONTAINING PROTEIN"/>
    <property type="match status" value="1"/>
</dbReference>
<dbReference type="GO" id="GO:0005524">
    <property type="term" value="F:ATP binding"/>
    <property type="evidence" value="ECO:0007669"/>
    <property type="project" value="UniProtKB-KW"/>
</dbReference>
<dbReference type="Pfam" id="PF04326">
    <property type="entry name" value="SLFN_AlbA_2"/>
    <property type="match status" value="1"/>
</dbReference>
<dbReference type="InterPro" id="IPR038461">
    <property type="entry name" value="Schlafen_AlbA_2_dom_sf"/>
</dbReference>
<proteinExistence type="predicted"/>
<gene>
    <name evidence="3" type="ORF">K4G66_04235</name>
</gene>
<protein>
    <submittedName>
        <fullName evidence="3">ATP-binding protein</fullName>
    </submittedName>
</protein>
<feature type="compositionally biased region" description="Polar residues" evidence="1">
    <location>
        <begin position="113"/>
        <end position="133"/>
    </location>
</feature>
<feature type="domain" description="Schlafen AlbA-2" evidence="2">
    <location>
        <begin position="14"/>
        <end position="118"/>
    </location>
</feature>
<reference evidence="3" key="2">
    <citation type="journal article" date="2024" name="Antonie Van Leeuwenhoek">
        <title>Roseihalotalea indica gen. nov., sp. nov., a halophilic Bacteroidetes from mesopelagic Southwest Indian Ocean with higher carbohydrate metabolic potential.</title>
        <authorList>
            <person name="Chen B."/>
            <person name="Zhang M."/>
            <person name="Lin D."/>
            <person name="Ye J."/>
            <person name="Tang K."/>
        </authorList>
    </citation>
    <scope>NUCLEOTIDE SEQUENCE</scope>
    <source>
        <strain evidence="3">TK19036</strain>
    </source>
</reference>
<accession>A0AA49JHA3</accession>
<dbReference type="AlphaFoldDB" id="A0AA49JHA3"/>
<evidence type="ECO:0000256" key="1">
    <source>
        <dbReference type="SAM" id="MobiDB-lite"/>
    </source>
</evidence>
<reference evidence="3" key="1">
    <citation type="journal article" date="2023" name="Comput. Struct. Biotechnol. J.">
        <title>Discovery of a novel marine Bacteroidetes with a rich repertoire of carbohydrate-active enzymes.</title>
        <authorList>
            <person name="Chen B."/>
            <person name="Liu G."/>
            <person name="Chen Q."/>
            <person name="Wang H."/>
            <person name="Liu L."/>
            <person name="Tang K."/>
        </authorList>
    </citation>
    <scope>NUCLEOTIDE SEQUENCE</scope>
    <source>
        <strain evidence="3">TK19036</strain>
    </source>
</reference>
<evidence type="ECO:0000313" key="3">
    <source>
        <dbReference type="EMBL" id="WKN37915.1"/>
    </source>
</evidence>
<keyword evidence="3" id="KW-0547">Nucleotide-binding</keyword>
<keyword evidence="3" id="KW-0067">ATP-binding</keyword>
<dbReference type="InterPro" id="IPR007421">
    <property type="entry name" value="Schlafen_AlbA_2_dom"/>
</dbReference>
<dbReference type="EMBL" id="CP120682">
    <property type="protein sequence ID" value="WKN37915.1"/>
    <property type="molecule type" value="Genomic_DNA"/>
</dbReference>
<dbReference type="PANTHER" id="PTHR30595">
    <property type="entry name" value="GLPR-RELATED TRANSCRIPTIONAL REPRESSOR"/>
    <property type="match status" value="1"/>
</dbReference>
<evidence type="ECO:0000259" key="2">
    <source>
        <dbReference type="Pfam" id="PF04326"/>
    </source>
</evidence>
<organism evidence="3">
    <name type="scientific">Roseihalotalea indica</name>
    <dbReference type="NCBI Taxonomy" id="2867963"/>
    <lineage>
        <taxon>Bacteria</taxon>
        <taxon>Pseudomonadati</taxon>
        <taxon>Bacteroidota</taxon>
        <taxon>Cytophagia</taxon>
        <taxon>Cytophagales</taxon>
        <taxon>Catalimonadaceae</taxon>
        <taxon>Roseihalotalea</taxon>
    </lineage>
</organism>
<name>A0AA49JHA3_9BACT</name>